<dbReference type="PANTHER" id="PTHR38037:SF1">
    <property type="entry name" value="ATP-DEPENDENT ZINC PROTEASE DOMAIN-CONTAINING PROTEIN-RELATED"/>
    <property type="match status" value="1"/>
</dbReference>
<feature type="domain" description="Retropepsin-like aspartic endopeptidase" evidence="1">
    <location>
        <begin position="3"/>
        <end position="137"/>
    </location>
</feature>
<dbReference type="InterPro" id="IPR021109">
    <property type="entry name" value="Peptidase_aspartic_dom_sf"/>
</dbReference>
<dbReference type="Pfam" id="PF05618">
    <property type="entry name" value="Zn_protease"/>
    <property type="match status" value="1"/>
</dbReference>
<proteinExistence type="predicted"/>
<dbReference type="Gene3D" id="2.40.70.10">
    <property type="entry name" value="Acid Proteases"/>
    <property type="match status" value="1"/>
</dbReference>
<keyword evidence="3" id="KW-1185">Reference proteome</keyword>
<keyword evidence="2" id="KW-0378">Hydrolase</keyword>
<dbReference type="Proteomes" id="UP001501523">
    <property type="component" value="Unassembled WGS sequence"/>
</dbReference>
<gene>
    <name evidence="2" type="ORF">GCM10009105_23650</name>
</gene>
<dbReference type="GO" id="GO:0008233">
    <property type="term" value="F:peptidase activity"/>
    <property type="evidence" value="ECO:0007669"/>
    <property type="project" value="UniProtKB-KW"/>
</dbReference>
<dbReference type="SUPFAM" id="SSF50630">
    <property type="entry name" value="Acid proteases"/>
    <property type="match status" value="1"/>
</dbReference>
<evidence type="ECO:0000313" key="3">
    <source>
        <dbReference type="Proteomes" id="UP001501523"/>
    </source>
</evidence>
<evidence type="ECO:0000259" key="1">
    <source>
        <dbReference type="Pfam" id="PF05618"/>
    </source>
</evidence>
<keyword evidence="2" id="KW-0645">Protease</keyword>
<dbReference type="GO" id="GO:0006508">
    <property type="term" value="P:proteolysis"/>
    <property type="evidence" value="ECO:0007669"/>
    <property type="project" value="UniProtKB-KW"/>
</dbReference>
<name>A0ABP3TUM1_9GAMM</name>
<accession>A0ABP3TUM1</accession>
<dbReference type="PANTHER" id="PTHR38037">
    <property type="entry name" value="ZN_PROTEASE DOMAIN-CONTAINING PROTEIN"/>
    <property type="match status" value="1"/>
</dbReference>
<dbReference type="InterPro" id="IPR008503">
    <property type="entry name" value="Asp_endopeptidase"/>
</dbReference>
<organism evidence="2 3">
    <name type="scientific">Dokdonella soli</name>
    <dbReference type="NCBI Taxonomy" id="529810"/>
    <lineage>
        <taxon>Bacteria</taxon>
        <taxon>Pseudomonadati</taxon>
        <taxon>Pseudomonadota</taxon>
        <taxon>Gammaproteobacteria</taxon>
        <taxon>Lysobacterales</taxon>
        <taxon>Rhodanobacteraceae</taxon>
        <taxon>Dokdonella</taxon>
    </lineage>
</organism>
<evidence type="ECO:0000313" key="2">
    <source>
        <dbReference type="EMBL" id="GAA0716882.1"/>
    </source>
</evidence>
<protein>
    <submittedName>
        <fullName evidence="2">ATP-dependent zinc protease</fullName>
    </submittedName>
</protein>
<dbReference type="EMBL" id="BAAAEU010000010">
    <property type="protein sequence ID" value="GAA0716882.1"/>
    <property type="molecule type" value="Genomic_DNA"/>
</dbReference>
<comment type="caution">
    <text evidence="2">The sequence shown here is derived from an EMBL/GenBank/DDBJ whole genome shotgun (WGS) entry which is preliminary data.</text>
</comment>
<sequence>MSLGWREWLALPALGIVAIKAKLDTGARSSALHVEALETFRRDGVLHVRFEVRPRRRGSRTIACSAPVLDRRRVTDSGGHRSERWFIRTDVALAGQVFSTEINLTDRRAMLFPLLLGRSALVGRFRVDPALSYTCPRPARIVPSTP</sequence>
<reference evidence="3" key="1">
    <citation type="journal article" date="2019" name="Int. J. Syst. Evol. Microbiol.">
        <title>The Global Catalogue of Microorganisms (GCM) 10K type strain sequencing project: providing services to taxonomists for standard genome sequencing and annotation.</title>
        <authorList>
            <consortium name="The Broad Institute Genomics Platform"/>
            <consortium name="The Broad Institute Genome Sequencing Center for Infectious Disease"/>
            <person name="Wu L."/>
            <person name="Ma J."/>
        </authorList>
    </citation>
    <scope>NUCLEOTIDE SEQUENCE [LARGE SCALE GENOMIC DNA]</scope>
    <source>
        <strain evidence="3">JCM 15421</strain>
    </source>
</reference>
<dbReference type="RefSeq" id="WP_343791324.1">
    <property type="nucleotide sequence ID" value="NZ_BAAAEU010000010.1"/>
</dbReference>